<dbReference type="AlphaFoldDB" id="M5JMI3"/>
<organism evidence="1 2">
    <name type="scientific">Brucella intermedia M86</name>
    <dbReference type="NCBI Taxonomy" id="1234597"/>
    <lineage>
        <taxon>Bacteria</taxon>
        <taxon>Pseudomonadati</taxon>
        <taxon>Pseudomonadota</taxon>
        <taxon>Alphaproteobacteria</taxon>
        <taxon>Hyphomicrobiales</taxon>
        <taxon>Brucellaceae</taxon>
        <taxon>Brucella/Ochrobactrum group</taxon>
        <taxon>Brucella</taxon>
    </lineage>
</organism>
<comment type="caution">
    <text evidence="1">The sequence shown here is derived from an EMBL/GenBank/DDBJ whole genome shotgun (WGS) entry which is preliminary data.</text>
</comment>
<reference evidence="1 2" key="1">
    <citation type="journal article" date="2013" name="Gut Pathog.">
        <title>Draft genome of Ochrobactrum intermedium strain M86 isolated from non-ulcer dyspeptic individual from India.</title>
        <authorList>
            <person name="Kulkarni G."/>
            <person name="Dhotre D."/>
            <person name="Dharne M."/>
            <person name="Shetty S."/>
            <person name="Chowdhury S."/>
            <person name="Misra V."/>
            <person name="Misra S."/>
            <person name="Patole M."/>
            <person name="Shouche Y."/>
        </authorList>
    </citation>
    <scope>NUCLEOTIDE SEQUENCE [LARGE SCALE GENOMIC DNA]</scope>
    <source>
        <strain evidence="1 2">M86</strain>
    </source>
</reference>
<accession>M5JMI3</accession>
<dbReference type="EMBL" id="AOGE01000041">
    <property type="protein sequence ID" value="ELT48107.1"/>
    <property type="molecule type" value="Genomic_DNA"/>
</dbReference>
<name>M5JMI3_9HYPH</name>
<protein>
    <submittedName>
        <fullName evidence="1">Uncharacterized protein</fullName>
    </submittedName>
</protein>
<sequence>MPSKELPTTYFASQELPTARLRWNNGILEQAVQITHFGVNGHALDRTYEWRAVPEAPASALGEQSE</sequence>
<dbReference type="Proteomes" id="UP000011971">
    <property type="component" value="Unassembled WGS sequence"/>
</dbReference>
<proteinExistence type="predicted"/>
<gene>
    <name evidence="1" type="ORF">D584_16540</name>
</gene>
<evidence type="ECO:0000313" key="1">
    <source>
        <dbReference type="EMBL" id="ELT48107.1"/>
    </source>
</evidence>
<evidence type="ECO:0000313" key="2">
    <source>
        <dbReference type="Proteomes" id="UP000011971"/>
    </source>
</evidence>